<protein>
    <submittedName>
        <fullName evidence="1">Uncharacterized protein</fullName>
    </submittedName>
</protein>
<name>A0AB39YVX5_9MICC</name>
<proteinExistence type="predicted"/>
<evidence type="ECO:0000313" key="1">
    <source>
        <dbReference type="EMBL" id="XDV73417.1"/>
    </source>
</evidence>
<dbReference type="EMBL" id="CP165735">
    <property type="protein sequence ID" value="XDV73417.1"/>
    <property type="molecule type" value="Genomic_DNA"/>
</dbReference>
<organism evidence="1">
    <name type="scientific">Paenarthrobacter sp. AMU7</name>
    <dbReference type="NCBI Taxonomy" id="3162492"/>
    <lineage>
        <taxon>Bacteria</taxon>
        <taxon>Bacillati</taxon>
        <taxon>Actinomycetota</taxon>
        <taxon>Actinomycetes</taxon>
        <taxon>Micrococcales</taxon>
        <taxon>Micrococcaceae</taxon>
        <taxon>Paenarthrobacter</taxon>
    </lineage>
</organism>
<sequence>MKVKYSPVLTHDERTTLEPISWLTIDAEYHVVSQLAHAGRRVDLQRLTDNGHSLAWFDSTAFITVDGSVPESWEARIHEGVMPVFATAT</sequence>
<dbReference type="AlphaFoldDB" id="A0AB39YVX5"/>
<dbReference type="RefSeq" id="WP_280627803.1">
    <property type="nucleotide sequence ID" value="NZ_CP165735.1"/>
</dbReference>
<accession>A0AB39YVX5</accession>
<gene>
    <name evidence="1" type="ORF">ABQM86_09775</name>
</gene>
<reference evidence="1" key="1">
    <citation type="submission" date="2024-07" db="EMBL/GenBank/DDBJ databases">
        <authorList>
            <person name="Li J."/>
            <person name="Wei H."/>
            <person name="Ma J."/>
        </authorList>
    </citation>
    <scope>NUCLEOTIDE SEQUENCE</scope>
    <source>
        <strain evidence="1">AMU7</strain>
    </source>
</reference>